<protein>
    <submittedName>
        <fullName evidence="2">Uncharacterized protein</fullName>
    </submittedName>
</protein>
<accession>A0A2P9AJ68</accession>
<dbReference type="Proteomes" id="UP000245698">
    <property type="component" value="Unassembled WGS sequence"/>
</dbReference>
<evidence type="ECO:0000256" key="1">
    <source>
        <dbReference type="SAM" id="MobiDB-lite"/>
    </source>
</evidence>
<dbReference type="EMBL" id="FUIG01000024">
    <property type="protein sequence ID" value="SJM31175.1"/>
    <property type="molecule type" value="Genomic_DNA"/>
</dbReference>
<evidence type="ECO:0000313" key="3">
    <source>
        <dbReference type="Proteomes" id="UP000245698"/>
    </source>
</evidence>
<reference evidence="3" key="1">
    <citation type="submission" date="2016-12" db="EMBL/GenBank/DDBJ databases">
        <authorList>
            <person name="Brunel B."/>
        </authorList>
    </citation>
    <scope>NUCLEOTIDE SEQUENCE [LARGE SCALE GENOMIC DNA]</scope>
</reference>
<gene>
    <name evidence="2" type="ORF">BQ8482_180403</name>
</gene>
<name>A0A2P9AJ68_9HYPH</name>
<organism evidence="2 3">
    <name type="scientific">Mesorhizobium delmotii</name>
    <dbReference type="NCBI Taxonomy" id="1631247"/>
    <lineage>
        <taxon>Bacteria</taxon>
        <taxon>Pseudomonadati</taxon>
        <taxon>Pseudomonadota</taxon>
        <taxon>Alphaproteobacteria</taxon>
        <taxon>Hyphomicrobiales</taxon>
        <taxon>Phyllobacteriaceae</taxon>
        <taxon>Mesorhizobium</taxon>
    </lineage>
</organism>
<keyword evidence="3" id="KW-1185">Reference proteome</keyword>
<evidence type="ECO:0000313" key="2">
    <source>
        <dbReference type="EMBL" id="SJM31175.1"/>
    </source>
</evidence>
<feature type="region of interest" description="Disordered" evidence="1">
    <location>
        <begin position="1"/>
        <end position="47"/>
    </location>
</feature>
<proteinExistence type="predicted"/>
<sequence length="47" mass="5063">MAHKRLLGVMNVGAPNVSYRGRKSANKGPDRVKGVNSAGANERPQWS</sequence>
<dbReference type="AlphaFoldDB" id="A0A2P9AJ68"/>